<comment type="caution">
    <text evidence="1">The sequence shown here is derived from an EMBL/GenBank/DDBJ whole genome shotgun (WGS) entry which is preliminary data.</text>
</comment>
<organism evidence="1 2">
    <name type="scientific">Paenibacillus pseudetheri</name>
    <dbReference type="NCBI Taxonomy" id="2897682"/>
    <lineage>
        <taxon>Bacteria</taxon>
        <taxon>Bacillati</taxon>
        <taxon>Bacillota</taxon>
        <taxon>Bacilli</taxon>
        <taxon>Bacillales</taxon>
        <taxon>Paenibacillaceae</taxon>
        <taxon>Paenibacillus</taxon>
    </lineage>
</organism>
<dbReference type="EMBL" id="CAKMAB010000005">
    <property type="protein sequence ID" value="CAH1055091.1"/>
    <property type="molecule type" value="Genomic_DNA"/>
</dbReference>
<name>A0ABN8FI20_9BACL</name>
<evidence type="ECO:0000313" key="1">
    <source>
        <dbReference type="EMBL" id="CAH1055091.1"/>
    </source>
</evidence>
<keyword evidence="2" id="KW-1185">Reference proteome</keyword>
<protein>
    <submittedName>
        <fullName evidence="1">Uncharacterized protein</fullName>
    </submittedName>
</protein>
<accession>A0ABN8FI20</accession>
<sequence>MTKKTNKNEYKLVIHYTSEEDSISKEQLEQEVCD</sequence>
<gene>
    <name evidence="1" type="ORF">PAECIP111894_01241</name>
</gene>
<dbReference type="Proteomes" id="UP000838749">
    <property type="component" value="Unassembled WGS sequence"/>
</dbReference>
<reference evidence="1" key="1">
    <citation type="submission" date="2021-12" db="EMBL/GenBank/DDBJ databases">
        <authorList>
            <person name="Criscuolo A."/>
        </authorList>
    </citation>
    <scope>NUCLEOTIDE SEQUENCE</scope>
    <source>
        <strain evidence="1">CIP111894</strain>
    </source>
</reference>
<evidence type="ECO:0000313" key="2">
    <source>
        <dbReference type="Proteomes" id="UP000838749"/>
    </source>
</evidence>
<proteinExistence type="predicted"/>